<evidence type="ECO:0000256" key="1">
    <source>
        <dbReference type="ARBA" id="ARBA00010617"/>
    </source>
</evidence>
<keyword evidence="2" id="KW-0560">Oxidoreductase</keyword>
<dbReference type="RefSeq" id="WP_344969663.1">
    <property type="nucleotide sequence ID" value="NZ_BAABDD010000006.1"/>
</dbReference>
<organism evidence="4 5">
    <name type="scientific">Salinactinospora qingdaonensis</name>
    <dbReference type="NCBI Taxonomy" id="702744"/>
    <lineage>
        <taxon>Bacteria</taxon>
        <taxon>Bacillati</taxon>
        <taxon>Actinomycetota</taxon>
        <taxon>Actinomycetes</taxon>
        <taxon>Streptosporangiales</taxon>
        <taxon>Nocardiopsidaceae</taxon>
        <taxon>Salinactinospora</taxon>
    </lineage>
</organism>
<gene>
    <name evidence="4" type="ORF">GCM10022402_18670</name>
</gene>
<dbReference type="Gene3D" id="1.10.630.10">
    <property type="entry name" value="Cytochrome P450"/>
    <property type="match status" value="1"/>
</dbReference>
<dbReference type="InterPro" id="IPR001128">
    <property type="entry name" value="Cyt_P450"/>
</dbReference>
<keyword evidence="2" id="KW-0408">Iron</keyword>
<dbReference type="SUPFAM" id="SSF48264">
    <property type="entry name" value="Cytochrome P450"/>
    <property type="match status" value="1"/>
</dbReference>
<name>A0ABP7FHC6_9ACTN</name>
<dbReference type="InterPro" id="IPR036396">
    <property type="entry name" value="Cyt_P450_sf"/>
</dbReference>
<comment type="caution">
    <text evidence="4">The sequence shown here is derived from an EMBL/GenBank/DDBJ whole genome shotgun (WGS) entry which is preliminary data.</text>
</comment>
<evidence type="ECO:0000313" key="4">
    <source>
        <dbReference type="EMBL" id="GAA3739074.1"/>
    </source>
</evidence>
<evidence type="ECO:0000313" key="5">
    <source>
        <dbReference type="Proteomes" id="UP001500908"/>
    </source>
</evidence>
<proteinExistence type="inferred from homology"/>
<dbReference type="EMBL" id="BAABDD010000006">
    <property type="protein sequence ID" value="GAA3739074.1"/>
    <property type="molecule type" value="Genomic_DNA"/>
</dbReference>
<dbReference type="Pfam" id="PF00067">
    <property type="entry name" value="p450"/>
    <property type="match status" value="1"/>
</dbReference>
<comment type="similarity">
    <text evidence="1 2">Belongs to the cytochrome P450 family.</text>
</comment>
<evidence type="ECO:0000256" key="2">
    <source>
        <dbReference type="RuleBase" id="RU000461"/>
    </source>
</evidence>
<feature type="region of interest" description="Disordered" evidence="3">
    <location>
        <begin position="1"/>
        <end position="35"/>
    </location>
</feature>
<keyword evidence="5" id="KW-1185">Reference proteome</keyword>
<keyword evidence="2" id="KW-0479">Metal-binding</keyword>
<dbReference type="PROSITE" id="PS00086">
    <property type="entry name" value="CYTOCHROME_P450"/>
    <property type="match status" value="1"/>
</dbReference>
<keyword evidence="2" id="KW-0349">Heme</keyword>
<sequence length="410" mass="44657">MTAGNRNGPPPTCPTDTALPGFPLPPEGSMGPPAEYERLRTECPFARVRHPTGAAGWFVTRYEDVRALLGDPRLTRPAVNEWPTGPQWPSPTGPALVTMMELEGPRHTALRQATAEAFSLRSVRSLRPRIRDLADEILDDLDASGSPGDLVTGFAEPFPLRVACEMTGLPYRQRHRFLGPADAALGAMLTLDQGRASIEFLRGFIGEVADHKRREPGDDILSDLVARQDAGELTEEDVICFGLSILVAGYRTPTMFLANAVLTLLTHPGHLDALRADPALLPNAVEELLRYLPVMNAPVVMVATEDIDVNGHRIDAGEAVFPAIAAANRDETVFAAADTFDITREHNPHLVFGRGEHNCVGSHVGRAELEIALAALLERFPRLELAVDPGELPWEDDSPIKSPLSLPVRW</sequence>
<evidence type="ECO:0000256" key="3">
    <source>
        <dbReference type="SAM" id="MobiDB-lite"/>
    </source>
</evidence>
<protein>
    <submittedName>
        <fullName evidence="4">Cytochrome P450</fullName>
    </submittedName>
</protein>
<dbReference type="PANTHER" id="PTHR46696">
    <property type="entry name" value="P450, PUTATIVE (EUROFUNG)-RELATED"/>
    <property type="match status" value="1"/>
</dbReference>
<accession>A0ABP7FHC6</accession>
<dbReference type="InterPro" id="IPR017972">
    <property type="entry name" value="Cyt_P450_CS"/>
</dbReference>
<dbReference type="PANTHER" id="PTHR46696:SF1">
    <property type="entry name" value="CYTOCHROME P450 YJIB-RELATED"/>
    <property type="match status" value="1"/>
</dbReference>
<keyword evidence="2" id="KW-0503">Monooxygenase</keyword>
<dbReference type="Proteomes" id="UP001500908">
    <property type="component" value="Unassembled WGS sequence"/>
</dbReference>
<dbReference type="PRINTS" id="PR00359">
    <property type="entry name" value="BP450"/>
</dbReference>
<reference evidence="5" key="1">
    <citation type="journal article" date="2019" name="Int. J. Syst. Evol. Microbiol.">
        <title>The Global Catalogue of Microorganisms (GCM) 10K type strain sequencing project: providing services to taxonomists for standard genome sequencing and annotation.</title>
        <authorList>
            <consortium name="The Broad Institute Genomics Platform"/>
            <consortium name="The Broad Institute Genome Sequencing Center for Infectious Disease"/>
            <person name="Wu L."/>
            <person name="Ma J."/>
        </authorList>
    </citation>
    <scope>NUCLEOTIDE SEQUENCE [LARGE SCALE GENOMIC DNA]</scope>
    <source>
        <strain evidence="5">JCM 17137</strain>
    </source>
</reference>
<dbReference type="InterPro" id="IPR002397">
    <property type="entry name" value="Cyt_P450_B"/>
</dbReference>
<dbReference type="CDD" id="cd11031">
    <property type="entry name" value="Cyp158A-like"/>
    <property type="match status" value="1"/>
</dbReference>